<dbReference type="PANTHER" id="PTHR24173">
    <property type="entry name" value="ANKYRIN REPEAT CONTAINING"/>
    <property type="match status" value="1"/>
</dbReference>
<evidence type="ECO:0000256" key="3">
    <source>
        <dbReference type="PROSITE-ProRule" id="PRU00023"/>
    </source>
</evidence>
<dbReference type="SMART" id="SM00248">
    <property type="entry name" value="ANK"/>
    <property type="match status" value="2"/>
</dbReference>
<dbReference type="Gene3D" id="1.25.40.20">
    <property type="entry name" value="Ankyrin repeat-containing domain"/>
    <property type="match status" value="1"/>
</dbReference>
<dbReference type="Pfam" id="PF12796">
    <property type="entry name" value="Ank_2"/>
    <property type="match status" value="1"/>
</dbReference>
<dbReference type="RefSeq" id="WP_290317608.1">
    <property type="nucleotide sequence ID" value="NZ_JAUFPN010000153.1"/>
</dbReference>
<dbReference type="PROSITE" id="PS50297">
    <property type="entry name" value="ANK_REP_REGION"/>
    <property type="match status" value="1"/>
</dbReference>
<reference evidence="5" key="1">
    <citation type="journal article" date="2019" name="Int. J. Syst. Evol. Microbiol.">
        <title>The Global Catalogue of Microorganisms (GCM) 10K type strain sequencing project: providing services to taxonomists for standard genome sequencing and annotation.</title>
        <authorList>
            <consortium name="The Broad Institute Genomics Platform"/>
            <consortium name="The Broad Institute Genome Sequencing Center for Infectious Disease"/>
            <person name="Wu L."/>
            <person name="Ma J."/>
        </authorList>
    </citation>
    <scope>NUCLEOTIDE SEQUENCE [LARGE SCALE GENOMIC DNA]</scope>
    <source>
        <strain evidence="5">CECT 7131</strain>
    </source>
</reference>
<feature type="repeat" description="ANK" evidence="3">
    <location>
        <begin position="70"/>
        <end position="102"/>
    </location>
</feature>
<protein>
    <submittedName>
        <fullName evidence="4">Ankyrin repeat domain-containing protein</fullName>
    </submittedName>
</protein>
<dbReference type="InterPro" id="IPR036770">
    <property type="entry name" value="Ankyrin_rpt-contain_sf"/>
</dbReference>
<proteinExistence type="predicted"/>
<evidence type="ECO:0000313" key="4">
    <source>
        <dbReference type="EMBL" id="MDN3565745.1"/>
    </source>
</evidence>
<evidence type="ECO:0000313" key="5">
    <source>
        <dbReference type="Proteomes" id="UP001529369"/>
    </source>
</evidence>
<keyword evidence="5" id="KW-1185">Reference proteome</keyword>
<name>A0ABT8A7V3_9PROT</name>
<sequence>MNHQEFLAAVGQGDASAVAEMLAADPHLAAPRPGEAADPVALAACHGHLAVLRLLLDRGAMGAAEGDPREAPTALMAAAGAGQQEAVALLLEHGADPALRDPVGRTAADHATEAGHADLARRLATDAEAERIVR</sequence>
<dbReference type="PANTHER" id="PTHR24173:SF74">
    <property type="entry name" value="ANKYRIN REPEAT DOMAIN-CONTAINING PROTEIN 16"/>
    <property type="match status" value="1"/>
</dbReference>
<dbReference type="PROSITE" id="PS50088">
    <property type="entry name" value="ANK_REPEAT"/>
    <property type="match status" value="1"/>
</dbReference>
<dbReference type="InterPro" id="IPR002110">
    <property type="entry name" value="Ankyrin_rpt"/>
</dbReference>
<dbReference type="EMBL" id="JAUFPN010000153">
    <property type="protein sequence ID" value="MDN3565745.1"/>
    <property type="molecule type" value="Genomic_DNA"/>
</dbReference>
<evidence type="ECO:0000256" key="2">
    <source>
        <dbReference type="ARBA" id="ARBA00023043"/>
    </source>
</evidence>
<keyword evidence="1" id="KW-0677">Repeat</keyword>
<evidence type="ECO:0000256" key="1">
    <source>
        <dbReference type="ARBA" id="ARBA00022737"/>
    </source>
</evidence>
<accession>A0ABT8A7V3</accession>
<keyword evidence="2 3" id="KW-0040">ANK repeat</keyword>
<dbReference type="Proteomes" id="UP001529369">
    <property type="component" value="Unassembled WGS sequence"/>
</dbReference>
<gene>
    <name evidence="4" type="ORF">QWZ14_15355</name>
</gene>
<comment type="caution">
    <text evidence="4">The sequence shown here is derived from an EMBL/GenBank/DDBJ whole genome shotgun (WGS) entry which is preliminary data.</text>
</comment>
<dbReference type="SUPFAM" id="SSF48403">
    <property type="entry name" value="Ankyrin repeat"/>
    <property type="match status" value="1"/>
</dbReference>
<organism evidence="4 5">
    <name type="scientific">Paeniroseomonas aquatica</name>
    <dbReference type="NCBI Taxonomy" id="373043"/>
    <lineage>
        <taxon>Bacteria</taxon>
        <taxon>Pseudomonadati</taxon>
        <taxon>Pseudomonadota</taxon>
        <taxon>Alphaproteobacteria</taxon>
        <taxon>Acetobacterales</taxon>
        <taxon>Acetobacteraceae</taxon>
        <taxon>Paeniroseomonas</taxon>
    </lineage>
</organism>